<dbReference type="SUPFAM" id="SSF53067">
    <property type="entry name" value="Actin-like ATPase domain"/>
    <property type="match status" value="1"/>
</dbReference>
<reference evidence="2" key="1">
    <citation type="submission" date="2021-11" db="EMBL/GenBank/DDBJ databases">
        <title>Draft genome sequence of Alcaligenes endophyticus type strain CCUG 75668T.</title>
        <authorList>
            <person name="Salva-Serra F."/>
            <person name="Duran R.E."/>
            <person name="Seeger M."/>
            <person name="Moore E.R.B."/>
            <person name="Jaen-Luchoro D."/>
        </authorList>
    </citation>
    <scope>NUCLEOTIDE SEQUENCE</scope>
    <source>
        <strain evidence="2">CCUG 75668</strain>
    </source>
</reference>
<dbReference type="Gene3D" id="3.30.420.380">
    <property type="match status" value="1"/>
</dbReference>
<proteinExistence type="predicted"/>
<dbReference type="Proteomes" id="UP001168613">
    <property type="component" value="Unassembled WGS sequence"/>
</dbReference>
<keyword evidence="1" id="KW-0812">Transmembrane</keyword>
<keyword evidence="3" id="KW-1185">Reference proteome</keyword>
<dbReference type="NCBIfam" id="TIGR01709">
    <property type="entry name" value="typeII_sec_gspL"/>
    <property type="match status" value="1"/>
</dbReference>
<keyword evidence="1" id="KW-1133">Transmembrane helix</keyword>
<dbReference type="RefSeq" id="WP_266124266.1">
    <property type="nucleotide sequence ID" value="NZ_JAJHNU010000002.1"/>
</dbReference>
<evidence type="ECO:0000313" key="2">
    <source>
        <dbReference type="EMBL" id="MDN4121595.1"/>
    </source>
</evidence>
<comment type="caution">
    <text evidence="2">The sequence shown here is derived from an EMBL/GenBank/DDBJ whole genome shotgun (WGS) entry which is preliminary data.</text>
</comment>
<organism evidence="2 3">
    <name type="scientific">Alcaligenes endophyticus</name>
    <dbReference type="NCBI Taxonomy" id="1929088"/>
    <lineage>
        <taxon>Bacteria</taxon>
        <taxon>Pseudomonadati</taxon>
        <taxon>Pseudomonadota</taxon>
        <taxon>Betaproteobacteria</taxon>
        <taxon>Burkholderiales</taxon>
        <taxon>Alcaligenaceae</taxon>
        <taxon>Alcaligenes</taxon>
    </lineage>
</organism>
<gene>
    <name evidence="2" type="primary">gspL</name>
    <name evidence="2" type="ORF">LMS43_09870</name>
</gene>
<evidence type="ECO:0000313" key="3">
    <source>
        <dbReference type="Proteomes" id="UP001168613"/>
    </source>
</evidence>
<dbReference type="EMBL" id="JAJHNU010000002">
    <property type="protein sequence ID" value="MDN4121595.1"/>
    <property type="molecule type" value="Genomic_DNA"/>
</dbReference>
<name>A0ABT8EKF1_9BURK</name>
<protein>
    <submittedName>
        <fullName evidence="2">Type II secretion system protein GspL</fullName>
    </submittedName>
</protein>
<accession>A0ABT8EKF1</accession>
<evidence type="ECO:0000256" key="1">
    <source>
        <dbReference type="SAM" id="Phobius"/>
    </source>
</evidence>
<feature type="transmembrane region" description="Helical" evidence="1">
    <location>
        <begin position="228"/>
        <end position="251"/>
    </location>
</feature>
<sequence length="383" mass="43240">MKKQKVDILRILLPSVQHAQRPYLALYYHAQRWHPVPGDSSWESLAQHYAPKRLQLGLHPQDFAITQLTLPPLPAAKLTAAVREQVALLSLQDTQTLSITHSPPVGPHVTLSWTPLSTLQHWAQLLAQYRFKSLLFYPVCAFLPDDMTQTPMGDIDTWSVLRPQEHNGVIVPPLPSATQAEIRAHIETHYPQLTPFQWLPRRQYDTWTGKAWSWHFPLHKAQHKAYTYYPALLLWGTIISAIWLSSVHLYAQQLSQSGQTLKRQMSQAVQAAYPQLSVVLNPLQQVRQMQAAAPSALTPPPANYPQLIQSVAPLLDPLQAQIQSLHYKNGTLRLRLRPAAGLKQSYLQTLQQQAQEQGLQLHDDNTELTIRAAPSLPASEGQP</sequence>
<dbReference type="InterPro" id="IPR043129">
    <property type="entry name" value="ATPase_NBD"/>
</dbReference>
<keyword evidence="1" id="KW-0472">Membrane</keyword>
<dbReference type="InterPro" id="IPR007812">
    <property type="entry name" value="T2SS_protein-GspL"/>
</dbReference>